<dbReference type="InterPro" id="IPR045851">
    <property type="entry name" value="AMP-bd_C_sf"/>
</dbReference>
<dbReference type="SUPFAM" id="SSF56801">
    <property type="entry name" value="Acetyl-CoA synthetase-like"/>
    <property type="match status" value="1"/>
</dbReference>
<proteinExistence type="predicted"/>
<organism evidence="2 3">
    <name type="scientific">Aureobasidium pullulans</name>
    <name type="common">Black yeast</name>
    <name type="synonym">Pullularia pullulans</name>
    <dbReference type="NCBI Taxonomy" id="5580"/>
    <lineage>
        <taxon>Eukaryota</taxon>
        <taxon>Fungi</taxon>
        <taxon>Dikarya</taxon>
        <taxon>Ascomycota</taxon>
        <taxon>Pezizomycotina</taxon>
        <taxon>Dothideomycetes</taxon>
        <taxon>Dothideomycetidae</taxon>
        <taxon>Dothideales</taxon>
        <taxon>Saccotheciaceae</taxon>
        <taxon>Aureobasidium</taxon>
    </lineage>
</organism>
<dbReference type="PANTHER" id="PTHR42921">
    <property type="entry name" value="ACETOACETYL-COA SYNTHETASE"/>
    <property type="match status" value="1"/>
</dbReference>
<protein>
    <submittedName>
        <fullName evidence="2">Acetoacetate-CoA ligase</fullName>
    </submittedName>
</protein>
<keyword evidence="2" id="KW-0436">Ligase</keyword>
<sequence>MASPSIMPRKLWEHPNPDATNMAQFIRDVNKKRGLNMKTFQDLHKFSIDQRTDFWSDLFQLHPLIHTGSYDHVVDPNARMDSVPSWFSGVKLNFAENILYTADPRNPSIRTLAGKESEKVALTEVREGCTEIKHYTWKQLRSKVGLLAQAMKAHGVAKGDRVAVVASNSTDTLTVFLAVTTLGGIFSSSSTDMGSQGVLQRLTQIEPKWIFVDDWAVYNGKTIDLKPKMQEIVEGMRKSKAKGFQGVVSMPRFQEKPADVSHVAQTMSLAAFLSRAGGNSELPFEKVDFKDPFLIVYSSGELTQSDFHALADEFSKKEGVLHVDSGPTTVNLQYTTTGWIMYLMSTMALQHGARSVLYDGSPFLPDLKAFIRLVGEQKVTDLGISPRYLQTLASASPPVIPKEVTDLSNLRRVSSTGMVLPESLFYWFYDSGFPPSVHLNNISGGTDVASSFAMGNLLTPLYAGGCQGPGLAMNLQVYDQTIEGGKGIKGKPLPIGEAGELVVTSAFPNQPVKFWGDTSGQKYFDAYYARFDSNSPSPSSLTAQPLLISSTDVWTHGDYIFIHPKTGGVYFLGRADGVLNPSGVRFGSAEIYNVLETFFADDIQDSICVGQRRPSDNDESVMLFLLMKPGKKFHEQLVKEVKRRIGKECSPRHVPRFVFETKEIPTTVNLKKVELPVKRIVSGEKVTPSGTLLNPQSLEYYYKFAKVEELVGVKKIIVVGRSFLLVDCFLLEASFPSY</sequence>
<comment type="caution">
    <text evidence="2">The sequence shown here is derived from an EMBL/GenBank/DDBJ whole genome shotgun (WGS) entry which is preliminary data.</text>
</comment>
<evidence type="ECO:0000313" key="3">
    <source>
        <dbReference type="Proteomes" id="UP000308724"/>
    </source>
</evidence>
<gene>
    <name evidence="2" type="ORF">D6C78_05002</name>
</gene>
<dbReference type="Gene3D" id="3.40.50.12780">
    <property type="entry name" value="N-terminal domain of ligase-like"/>
    <property type="match status" value="1"/>
</dbReference>
<dbReference type="InterPro" id="IPR000873">
    <property type="entry name" value="AMP-dep_synth/lig_dom"/>
</dbReference>
<dbReference type="Gene3D" id="3.30.300.30">
    <property type="match status" value="1"/>
</dbReference>
<dbReference type="AlphaFoldDB" id="A0A4V4LFG6"/>
<accession>A0A4V4LFG6</accession>
<feature type="domain" description="AMP-dependent synthetase/ligase" evidence="1">
    <location>
        <begin position="114"/>
        <end position="505"/>
    </location>
</feature>
<name>A0A4V4LFG6_AURPU</name>
<dbReference type="Pfam" id="PF00501">
    <property type="entry name" value="AMP-binding"/>
    <property type="match status" value="1"/>
</dbReference>
<dbReference type="InterPro" id="IPR042099">
    <property type="entry name" value="ANL_N_sf"/>
</dbReference>
<dbReference type="PANTHER" id="PTHR42921:SF4">
    <property type="entry name" value="ACETOACETYL-COA SYNTHASE (AFU_ORTHOLOGUE AFUA_8G04770)"/>
    <property type="match status" value="1"/>
</dbReference>
<evidence type="ECO:0000259" key="1">
    <source>
        <dbReference type="Pfam" id="PF00501"/>
    </source>
</evidence>
<dbReference type="GO" id="GO:0030729">
    <property type="term" value="F:acetoacetate-CoA ligase activity"/>
    <property type="evidence" value="ECO:0007669"/>
    <property type="project" value="TreeGrafter"/>
</dbReference>
<reference evidence="2 3" key="1">
    <citation type="submission" date="2018-10" db="EMBL/GenBank/DDBJ databases">
        <title>Fifty Aureobasidium pullulans genomes reveal a recombining polyextremotolerant generalist.</title>
        <authorList>
            <person name="Gostincar C."/>
            <person name="Turk M."/>
            <person name="Zajc J."/>
            <person name="Gunde-Cimerman N."/>
        </authorList>
    </citation>
    <scope>NUCLEOTIDE SEQUENCE [LARGE SCALE GENOMIC DNA]</scope>
    <source>
        <strain evidence="2 3">EXF-1645</strain>
    </source>
</reference>
<dbReference type="Proteomes" id="UP000308724">
    <property type="component" value="Unassembled WGS sequence"/>
</dbReference>
<dbReference type="EMBL" id="QZBZ01000091">
    <property type="protein sequence ID" value="TIA37017.1"/>
    <property type="molecule type" value="Genomic_DNA"/>
</dbReference>
<evidence type="ECO:0000313" key="2">
    <source>
        <dbReference type="EMBL" id="TIA37017.1"/>
    </source>
</evidence>